<dbReference type="SMART" id="SM00937">
    <property type="entry name" value="PCRF"/>
    <property type="match status" value="1"/>
</dbReference>
<organism evidence="6 7">
    <name type="scientific">Myotis brandtii</name>
    <name type="common">Brandt's bat</name>
    <dbReference type="NCBI Taxonomy" id="109478"/>
    <lineage>
        <taxon>Eukaryota</taxon>
        <taxon>Metazoa</taxon>
        <taxon>Chordata</taxon>
        <taxon>Craniata</taxon>
        <taxon>Vertebrata</taxon>
        <taxon>Euteleostomi</taxon>
        <taxon>Mammalia</taxon>
        <taxon>Eutheria</taxon>
        <taxon>Laurasiatheria</taxon>
        <taxon>Chiroptera</taxon>
        <taxon>Yangochiroptera</taxon>
        <taxon>Vespertilionidae</taxon>
        <taxon>Myotis</taxon>
    </lineage>
</organism>
<keyword evidence="3" id="KW-0175">Coiled coil</keyword>
<dbReference type="GO" id="GO:0070126">
    <property type="term" value="P:mitochondrial translational termination"/>
    <property type="evidence" value="ECO:0007669"/>
    <property type="project" value="TreeGrafter"/>
</dbReference>
<accession>S7NE03</accession>
<dbReference type="PANTHER" id="PTHR43804:SF1">
    <property type="entry name" value="PEPTIDE CHAIN RELEASE FACTOR 1, MITOCHONDRIAL"/>
    <property type="match status" value="1"/>
</dbReference>
<dbReference type="PROSITE" id="PS00745">
    <property type="entry name" value="RF_PROK_I"/>
    <property type="match status" value="1"/>
</dbReference>
<dbReference type="EMBL" id="KE164143">
    <property type="protein sequence ID" value="EPQ15391.1"/>
    <property type="molecule type" value="Genomic_DNA"/>
</dbReference>
<feature type="compositionally biased region" description="Pro residues" evidence="4">
    <location>
        <begin position="444"/>
        <end position="464"/>
    </location>
</feature>
<sequence length="591" mass="65304">MLWKHKALQKYMEDLNKEYQTLDQCLQHISVNQGDQRSLNQRHAELAPLTAIYQEIQEAEKAIEELESMCKSLNKQDEKQLQELALEERQTIAQKINMLYSELFQSLVPKEKYDENDVILEVTSGRTTGGDICQQFTREIFDMYQNYSGYKHWKFELLNYTPADYGGLHHAAARISGDNVYKHLKYEGGIHRVQRIPEVGLSSRMQRIHTGTMSVIVLPQPHEVDVKVDPKDLRIDTFRAKGAGGQHVNTTDSAVRLVHVPTGLVVECQQERSQIKNKEIALRVLRARLYQQMIEKEKCQQQSARKLQVGTRAQAERIRTYNFTQDRVTDHRIAYEVRDIKLPTILRKSSNSLDSQHCASDGSTETLAMVVLEPGETLSSPEFKGGPFSSQSDEMSLSTTASSVTLTSELLALGPGEGSSCSMDSAYGTLSSTSLQDFATPAPVVEPAPRPLDLPQAPSPPPSPRLRCCTPVQLLPRLPHLLKSKFEASLLQLLAGGPPPAPSRSLSELYLAATATGTRTQGSPHEAGPCWNCGGAPSPGSGSQLSEMEGRTTCLAGEPKGPARRSRELPSGISPRVQPERPLGSLPSTGS</sequence>
<feature type="region of interest" description="Disordered" evidence="4">
    <location>
        <begin position="377"/>
        <end position="396"/>
    </location>
</feature>
<dbReference type="FunFam" id="3.30.160.20:FF:000004">
    <property type="entry name" value="Peptide chain release factor 1"/>
    <property type="match status" value="1"/>
</dbReference>
<evidence type="ECO:0000313" key="7">
    <source>
        <dbReference type="Proteomes" id="UP000052978"/>
    </source>
</evidence>
<dbReference type="InterPro" id="IPR005139">
    <property type="entry name" value="PCRF"/>
</dbReference>
<dbReference type="InterPro" id="IPR050057">
    <property type="entry name" value="Prokaryotic/Mito_RF"/>
</dbReference>
<evidence type="ECO:0000259" key="5">
    <source>
        <dbReference type="PROSITE" id="PS00745"/>
    </source>
</evidence>
<dbReference type="SUPFAM" id="SSF75620">
    <property type="entry name" value="Release factor"/>
    <property type="match status" value="1"/>
</dbReference>
<keyword evidence="2" id="KW-0648">Protein biosynthesis</keyword>
<dbReference type="InterPro" id="IPR045853">
    <property type="entry name" value="Pep_chain_release_fac_I_sf"/>
</dbReference>
<feature type="coiled-coil region" evidence="3">
    <location>
        <begin position="49"/>
        <end position="83"/>
    </location>
</feature>
<feature type="region of interest" description="Disordered" evidence="4">
    <location>
        <begin position="441"/>
        <end position="464"/>
    </location>
</feature>
<comment type="similarity">
    <text evidence="1">Belongs to the prokaryotic/mitochondrial release factor family.</text>
</comment>
<dbReference type="AlphaFoldDB" id="S7NE03"/>
<dbReference type="Proteomes" id="UP000052978">
    <property type="component" value="Unassembled WGS sequence"/>
</dbReference>
<dbReference type="GO" id="GO:0003747">
    <property type="term" value="F:translation release factor activity"/>
    <property type="evidence" value="ECO:0007669"/>
    <property type="project" value="InterPro"/>
</dbReference>
<dbReference type="Gene3D" id="3.30.160.20">
    <property type="match status" value="1"/>
</dbReference>
<feature type="domain" description="Prokaryotic-type class I peptide chain release factors" evidence="5">
    <location>
        <begin position="239"/>
        <end position="255"/>
    </location>
</feature>
<evidence type="ECO:0000256" key="4">
    <source>
        <dbReference type="SAM" id="MobiDB-lite"/>
    </source>
</evidence>
<dbReference type="Gene3D" id="6.10.140.1950">
    <property type="match status" value="1"/>
</dbReference>
<evidence type="ECO:0000313" key="6">
    <source>
        <dbReference type="EMBL" id="EPQ15391.1"/>
    </source>
</evidence>
<evidence type="ECO:0000256" key="1">
    <source>
        <dbReference type="ARBA" id="ARBA00010835"/>
    </source>
</evidence>
<feature type="region of interest" description="Disordered" evidence="4">
    <location>
        <begin position="537"/>
        <end position="591"/>
    </location>
</feature>
<name>S7NE03_MYOBR</name>
<dbReference type="PANTHER" id="PTHR43804">
    <property type="entry name" value="LD18447P"/>
    <property type="match status" value="1"/>
</dbReference>
<evidence type="ECO:0000256" key="3">
    <source>
        <dbReference type="SAM" id="Coils"/>
    </source>
</evidence>
<dbReference type="Gene3D" id="3.30.70.1660">
    <property type="match status" value="1"/>
</dbReference>
<dbReference type="InterPro" id="IPR000352">
    <property type="entry name" value="Pep_chain_release_fac_I"/>
</dbReference>
<dbReference type="Pfam" id="PF00472">
    <property type="entry name" value="RF-1"/>
    <property type="match status" value="1"/>
</dbReference>
<dbReference type="eggNOG" id="KOG2726">
    <property type="taxonomic scope" value="Eukaryota"/>
</dbReference>
<gene>
    <name evidence="6" type="ORF">D623_10015253</name>
</gene>
<keyword evidence="7" id="KW-1185">Reference proteome</keyword>
<protein>
    <submittedName>
        <fullName evidence="6">Peptide chain release factor 1, mitochondrial</fullName>
    </submittedName>
</protein>
<reference evidence="6 7" key="1">
    <citation type="journal article" date="2013" name="Nat. Commun.">
        <title>Genome analysis reveals insights into physiology and longevity of the Brandt's bat Myotis brandtii.</title>
        <authorList>
            <person name="Seim I."/>
            <person name="Fang X."/>
            <person name="Xiong Z."/>
            <person name="Lobanov A.V."/>
            <person name="Huang Z."/>
            <person name="Ma S."/>
            <person name="Feng Y."/>
            <person name="Turanov A.A."/>
            <person name="Zhu Y."/>
            <person name="Lenz T.L."/>
            <person name="Gerashchenko M.V."/>
            <person name="Fan D."/>
            <person name="Hee Yim S."/>
            <person name="Yao X."/>
            <person name="Jordan D."/>
            <person name="Xiong Y."/>
            <person name="Ma Y."/>
            <person name="Lyapunov A.N."/>
            <person name="Chen G."/>
            <person name="Kulakova O.I."/>
            <person name="Sun Y."/>
            <person name="Lee S.G."/>
            <person name="Bronson R.T."/>
            <person name="Moskalev A.A."/>
            <person name="Sunyaev S.R."/>
            <person name="Zhang G."/>
            <person name="Krogh A."/>
            <person name="Wang J."/>
            <person name="Gladyshev V.N."/>
        </authorList>
    </citation>
    <scope>NUCLEOTIDE SEQUENCE [LARGE SCALE GENOMIC DNA]</scope>
</reference>
<proteinExistence type="inferred from homology"/>
<dbReference type="Pfam" id="PF03462">
    <property type="entry name" value="PCRF"/>
    <property type="match status" value="1"/>
</dbReference>
<evidence type="ECO:0000256" key="2">
    <source>
        <dbReference type="ARBA" id="ARBA00022917"/>
    </source>
</evidence>
<dbReference type="GO" id="GO:0005739">
    <property type="term" value="C:mitochondrion"/>
    <property type="evidence" value="ECO:0007669"/>
    <property type="project" value="TreeGrafter"/>
</dbReference>